<dbReference type="NCBIfam" id="TIGR02933">
    <property type="entry name" value="nifM_nitrog"/>
    <property type="match status" value="1"/>
</dbReference>
<name>A0ABS6MWF7_9GAMM</name>
<dbReference type="InterPro" id="IPR014282">
    <property type="entry name" value="Nitrogen_fix_NifM"/>
</dbReference>
<protein>
    <recommendedName>
        <fullName evidence="3">peptidylprolyl isomerase</fullName>
        <ecNumber evidence="3">5.2.1.8</ecNumber>
    </recommendedName>
</protein>
<keyword evidence="4 5" id="KW-0697">Rotamase</keyword>
<comment type="catalytic activity">
    <reaction evidence="1">
        <text>[protein]-peptidylproline (omega=180) = [protein]-peptidylproline (omega=0)</text>
        <dbReference type="Rhea" id="RHEA:16237"/>
        <dbReference type="Rhea" id="RHEA-COMP:10747"/>
        <dbReference type="Rhea" id="RHEA-COMP:10748"/>
        <dbReference type="ChEBI" id="CHEBI:83833"/>
        <dbReference type="ChEBI" id="CHEBI:83834"/>
        <dbReference type="EC" id="5.2.1.8"/>
    </reaction>
</comment>
<evidence type="ECO:0000256" key="4">
    <source>
        <dbReference type="ARBA" id="ARBA00023110"/>
    </source>
</evidence>
<dbReference type="InterPro" id="IPR000297">
    <property type="entry name" value="PPIase_PpiC"/>
</dbReference>
<proteinExistence type="inferred from homology"/>
<accession>A0ABS6MWF7</accession>
<dbReference type="PANTHER" id="PTHR47245:SF2">
    <property type="entry name" value="PEPTIDYL-PROLYL CIS-TRANS ISOMERASE HP_0175-RELATED"/>
    <property type="match status" value="1"/>
</dbReference>
<keyword evidence="8" id="KW-1185">Reference proteome</keyword>
<comment type="caution">
    <text evidence="7">The sequence shown here is derived from an EMBL/GenBank/DDBJ whole genome shotgun (WGS) entry which is preliminary data.</text>
</comment>
<dbReference type="Pfam" id="PF00639">
    <property type="entry name" value="Rotamase"/>
    <property type="match status" value="1"/>
</dbReference>
<reference evidence="7 8" key="1">
    <citation type="submission" date="2021-06" db="EMBL/GenBank/DDBJ databases">
        <title>Differences between aerobic and microaerobic xylene degrading microbial communities.</title>
        <authorList>
            <person name="Banerjee S."/>
            <person name="Tancsics A."/>
        </authorList>
    </citation>
    <scope>NUCLEOTIDE SEQUENCE [LARGE SCALE GENOMIC DNA]</scope>
    <source>
        <strain evidence="7 8">MAP12</strain>
    </source>
</reference>
<dbReference type="InterPro" id="IPR050245">
    <property type="entry name" value="PrsA_foldase"/>
</dbReference>
<evidence type="ECO:0000256" key="5">
    <source>
        <dbReference type="PROSITE-ProRule" id="PRU00278"/>
    </source>
</evidence>
<comment type="similarity">
    <text evidence="2">Belongs to the PpiC/parvulin rotamase family.</text>
</comment>
<dbReference type="Proteomes" id="UP000813068">
    <property type="component" value="Unassembled WGS sequence"/>
</dbReference>
<dbReference type="PANTHER" id="PTHR47245">
    <property type="entry name" value="PEPTIDYLPROLYL ISOMERASE"/>
    <property type="match status" value="1"/>
</dbReference>
<evidence type="ECO:0000313" key="7">
    <source>
        <dbReference type="EMBL" id="MBV2133075.1"/>
    </source>
</evidence>
<evidence type="ECO:0000313" key="8">
    <source>
        <dbReference type="Proteomes" id="UP000813068"/>
    </source>
</evidence>
<dbReference type="RefSeq" id="WP_217681544.1">
    <property type="nucleotide sequence ID" value="NZ_JAHRGL010000020.1"/>
</dbReference>
<dbReference type="EC" id="5.2.1.8" evidence="3"/>
<dbReference type="PROSITE" id="PS50198">
    <property type="entry name" value="PPIC_PPIASE_2"/>
    <property type="match status" value="1"/>
</dbReference>
<evidence type="ECO:0000256" key="3">
    <source>
        <dbReference type="ARBA" id="ARBA00013194"/>
    </source>
</evidence>
<evidence type="ECO:0000256" key="2">
    <source>
        <dbReference type="ARBA" id="ARBA00007656"/>
    </source>
</evidence>
<gene>
    <name evidence="7" type="primary">nifM</name>
    <name evidence="7" type="ORF">KRX52_09705</name>
</gene>
<feature type="domain" description="PpiC" evidence="6">
    <location>
        <begin position="142"/>
        <end position="244"/>
    </location>
</feature>
<organism evidence="7 8">
    <name type="scientific">Geopseudomonas aromaticivorans</name>
    <dbReference type="NCBI Taxonomy" id="2849492"/>
    <lineage>
        <taxon>Bacteria</taxon>
        <taxon>Pseudomonadati</taxon>
        <taxon>Pseudomonadota</taxon>
        <taxon>Gammaproteobacteria</taxon>
        <taxon>Pseudomonadales</taxon>
        <taxon>Pseudomonadaceae</taxon>
        <taxon>Geopseudomonas</taxon>
    </lineage>
</organism>
<keyword evidence="5" id="KW-0413">Isomerase</keyword>
<dbReference type="EMBL" id="JAHRGL010000020">
    <property type="protein sequence ID" value="MBV2133075.1"/>
    <property type="molecule type" value="Genomic_DNA"/>
</dbReference>
<sequence length="293" mass="32409">MSSERLMSDGDSRYYLLKVAHEQFGRAPGELAAEQHEQAARIAARQRQIEEAVLRSPEASGVVIPAAQVEEAWASIGSRYAEGELLQALAGHGLDAAGLRAMLANELKVEAVLERVCAGLPEVSETDVGLYYFSHLEQFEVPAARVARHILITINPDFPENTRESARARIEAIAKRLRSKPERFAEQALKHSECPTALQDGLLGTIKPGTLYPQLEACLFELAEGETSPVLESPLGFHLLRCEAVQQARRLSLEEVLPRLRDSLQSRQRKARQRQWLASLLQPSAPVENQAHG</sequence>
<evidence type="ECO:0000259" key="6">
    <source>
        <dbReference type="PROSITE" id="PS50198"/>
    </source>
</evidence>
<evidence type="ECO:0000256" key="1">
    <source>
        <dbReference type="ARBA" id="ARBA00000971"/>
    </source>
</evidence>